<proteinExistence type="predicted"/>
<comment type="caution">
    <text evidence="6">The sequence shown here is derived from an EMBL/GenBank/DDBJ whole genome shotgun (WGS) entry which is preliminary data.</text>
</comment>
<dbReference type="GO" id="GO:0005524">
    <property type="term" value="F:ATP binding"/>
    <property type="evidence" value="ECO:0007669"/>
    <property type="project" value="UniProtKB-KW"/>
</dbReference>
<dbReference type="InterPro" id="IPR043129">
    <property type="entry name" value="ATPase_NBD"/>
</dbReference>
<evidence type="ECO:0000256" key="3">
    <source>
        <dbReference type="ARBA" id="ARBA00022741"/>
    </source>
</evidence>
<dbReference type="InterPro" id="IPR056546">
    <property type="entry name" value="MreB_MamK-like"/>
</dbReference>
<evidence type="ECO:0000313" key="6">
    <source>
        <dbReference type="EMBL" id="MBA2227032.1"/>
    </source>
</evidence>
<evidence type="ECO:0000313" key="7">
    <source>
        <dbReference type="Proteomes" id="UP000542342"/>
    </source>
</evidence>
<dbReference type="CDD" id="cd24009">
    <property type="entry name" value="ASKHA_NBD_MamK"/>
    <property type="match status" value="1"/>
</dbReference>
<keyword evidence="2" id="KW-0963">Cytoplasm</keyword>
<feature type="compositionally biased region" description="Polar residues" evidence="5">
    <location>
        <begin position="358"/>
        <end position="368"/>
    </location>
</feature>
<dbReference type="EMBL" id="JACEFB010000010">
    <property type="protein sequence ID" value="MBA2227032.1"/>
    <property type="molecule type" value="Genomic_DNA"/>
</dbReference>
<dbReference type="PANTHER" id="PTHR42749">
    <property type="entry name" value="CELL SHAPE-DETERMINING PROTEIN MREB"/>
    <property type="match status" value="1"/>
</dbReference>
<feature type="region of interest" description="Disordered" evidence="5">
    <location>
        <begin position="347"/>
        <end position="368"/>
    </location>
</feature>
<keyword evidence="4" id="KW-0067">ATP-binding</keyword>
<comment type="subcellular location">
    <subcellularLocation>
        <location evidence="1">Cytoplasm</location>
    </subcellularLocation>
</comment>
<dbReference type="SMART" id="SM00268">
    <property type="entry name" value="ACTIN"/>
    <property type="match status" value="1"/>
</dbReference>
<evidence type="ECO:0000256" key="5">
    <source>
        <dbReference type="SAM" id="MobiDB-lite"/>
    </source>
</evidence>
<evidence type="ECO:0000256" key="2">
    <source>
        <dbReference type="ARBA" id="ARBA00022490"/>
    </source>
</evidence>
<dbReference type="Gene3D" id="3.30.420.40">
    <property type="match status" value="1"/>
</dbReference>
<dbReference type="InterPro" id="IPR004000">
    <property type="entry name" value="Actin"/>
</dbReference>
<dbReference type="Proteomes" id="UP000542342">
    <property type="component" value="Unassembled WGS sequence"/>
</dbReference>
<organism evidence="6 7">
    <name type="scientific">Thermogemmata fonticola</name>
    <dbReference type="NCBI Taxonomy" id="2755323"/>
    <lineage>
        <taxon>Bacteria</taxon>
        <taxon>Pseudomonadati</taxon>
        <taxon>Planctomycetota</taxon>
        <taxon>Planctomycetia</taxon>
        <taxon>Gemmatales</taxon>
        <taxon>Gemmataceae</taxon>
        <taxon>Thermogemmata</taxon>
    </lineage>
</organism>
<keyword evidence="7" id="KW-1185">Reference proteome</keyword>
<dbReference type="PANTHER" id="PTHR42749:SF1">
    <property type="entry name" value="CELL SHAPE-DETERMINING PROTEIN MREB"/>
    <property type="match status" value="1"/>
</dbReference>
<dbReference type="SUPFAM" id="SSF53067">
    <property type="entry name" value="Actin-like ATPase domain"/>
    <property type="match status" value="1"/>
</dbReference>
<dbReference type="GO" id="GO:0005737">
    <property type="term" value="C:cytoplasm"/>
    <property type="evidence" value="ECO:0007669"/>
    <property type="project" value="UniProtKB-SubCell"/>
</dbReference>
<accession>A0A7V9ACR2</accession>
<sequence>MPESHPLYIGMDLGTFKTSVASSAGYRDVIPTAVGWPKDHIARTMLGRDVVFGQDLTEHRLALDIIRPFEKGMLKYGDPATCGLSEKQMEKYALATRLIIEYAVHLVHPEPQDTARPIYGVIGVPARASVKNKQFILEAAGHVFDAVAVVSEPFSIAYGMNRLTDALVVDIGAGTIDICPIYGVYPADEEQITIGLGGDAVDEEFEKRLKAKYPRVQISRNMVREIKEKFGFVNAVGEQALVNLPVDGKPTPHDVTEPLKAACQVLVGPIVEAIRKLIARFDPEFQEKLRQNIILGGGGSQLKGLDRVIEQALTEYGGAKVTRVTDATYAGAVGALKLAKAMPPQGWTALNTRKGKSRSNTGEAKQAA</sequence>
<keyword evidence="3" id="KW-0547">Nucleotide-binding</keyword>
<reference evidence="6 7" key="1">
    <citation type="submission" date="2020-07" db="EMBL/GenBank/DDBJ databases">
        <title>Thermogemmata thermophila gen. nov., sp. nov., a novel moderate thermophilic planctomycete from a Kamchatka hot spring.</title>
        <authorList>
            <person name="Elcheninov A.G."/>
            <person name="Podosokorskaya O.A."/>
            <person name="Kovaleva O.L."/>
            <person name="Novikov A."/>
            <person name="Bonch-Osmolovskaya E.A."/>
            <person name="Toshchakov S.V."/>
            <person name="Kublanov I.V."/>
        </authorList>
    </citation>
    <scope>NUCLEOTIDE SEQUENCE [LARGE SCALE GENOMIC DNA]</scope>
    <source>
        <strain evidence="6 7">2918</strain>
    </source>
</reference>
<evidence type="ECO:0000256" key="4">
    <source>
        <dbReference type="ARBA" id="ARBA00022840"/>
    </source>
</evidence>
<name>A0A7V9ACR2_9BACT</name>
<dbReference type="AlphaFoldDB" id="A0A7V9ACR2"/>
<gene>
    <name evidence="6" type="ORF">H0921_12765</name>
</gene>
<evidence type="ECO:0000256" key="1">
    <source>
        <dbReference type="ARBA" id="ARBA00004496"/>
    </source>
</evidence>
<dbReference type="Pfam" id="PF06723">
    <property type="entry name" value="MreB_Mbl"/>
    <property type="match status" value="1"/>
</dbReference>
<protein>
    <submittedName>
        <fullName evidence="6">Rod shape-determining protein</fullName>
    </submittedName>
</protein>
<dbReference type="RefSeq" id="WP_194538749.1">
    <property type="nucleotide sequence ID" value="NZ_JACEFB010000010.1"/>
</dbReference>